<keyword evidence="5 17" id="KW-0679">Respiratory chain</keyword>
<evidence type="ECO:0000256" key="1">
    <source>
        <dbReference type="ARBA" id="ARBA00004141"/>
    </source>
</evidence>
<evidence type="ECO:0000256" key="18">
    <source>
        <dbReference type="RuleBase" id="RU004024"/>
    </source>
</evidence>
<evidence type="ECO:0000256" key="3">
    <source>
        <dbReference type="ARBA" id="ARBA00022448"/>
    </source>
</evidence>
<dbReference type="InterPro" id="IPR036257">
    <property type="entry name" value="Cyt_c_oxidase_su2_TM_sf"/>
</dbReference>
<evidence type="ECO:0000256" key="12">
    <source>
        <dbReference type="ARBA" id="ARBA00023008"/>
    </source>
</evidence>
<comment type="catalytic activity">
    <reaction evidence="15 18">
        <text>4 Fe(II)-[cytochrome c] + O2 + 8 H(+)(in) = 4 Fe(III)-[cytochrome c] + 2 H2O + 4 H(+)(out)</text>
        <dbReference type="Rhea" id="RHEA:11436"/>
        <dbReference type="Rhea" id="RHEA-COMP:10350"/>
        <dbReference type="Rhea" id="RHEA-COMP:14399"/>
        <dbReference type="ChEBI" id="CHEBI:15377"/>
        <dbReference type="ChEBI" id="CHEBI:15378"/>
        <dbReference type="ChEBI" id="CHEBI:15379"/>
        <dbReference type="ChEBI" id="CHEBI:29033"/>
        <dbReference type="ChEBI" id="CHEBI:29034"/>
        <dbReference type="EC" id="7.1.1.9"/>
    </reaction>
</comment>
<evidence type="ECO:0000259" key="22">
    <source>
        <dbReference type="PROSITE" id="PS51007"/>
    </source>
</evidence>
<dbReference type="Pfam" id="PF00116">
    <property type="entry name" value="COX2"/>
    <property type="match status" value="1"/>
</dbReference>
<dbReference type="SUPFAM" id="SSF81464">
    <property type="entry name" value="Cytochrome c oxidase subunit II-like, transmembrane region"/>
    <property type="match status" value="1"/>
</dbReference>
<dbReference type="InterPro" id="IPR036909">
    <property type="entry name" value="Cyt_c-like_dom_sf"/>
</dbReference>
<comment type="subcellular location">
    <subcellularLocation>
        <location evidence="17">Cell membrane</location>
        <topology evidence="17">Multi-pass membrane protein</topology>
    </subcellularLocation>
    <subcellularLocation>
        <location evidence="1">Membrane</location>
        <topology evidence="1">Multi-pass membrane protein</topology>
    </subcellularLocation>
</comment>
<dbReference type="Proteomes" id="UP001519343">
    <property type="component" value="Unassembled WGS sequence"/>
</dbReference>
<dbReference type="EC" id="7.1.1.9" evidence="18"/>
<gene>
    <name evidence="23" type="ORF">J2Z37_004716</name>
</gene>
<reference evidence="23 24" key="1">
    <citation type="submission" date="2021-03" db="EMBL/GenBank/DDBJ databases">
        <title>Genomic Encyclopedia of Type Strains, Phase IV (KMG-IV): sequencing the most valuable type-strain genomes for metagenomic binning, comparative biology and taxonomic classification.</title>
        <authorList>
            <person name="Goeker M."/>
        </authorList>
    </citation>
    <scope>NUCLEOTIDE SEQUENCE [LARGE SCALE GENOMIC DNA]</scope>
    <source>
        <strain evidence="23 24">DSM 24738</strain>
    </source>
</reference>
<dbReference type="Gene3D" id="1.10.287.90">
    <property type="match status" value="1"/>
</dbReference>
<evidence type="ECO:0000313" key="24">
    <source>
        <dbReference type="Proteomes" id="UP001519343"/>
    </source>
</evidence>
<protein>
    <recommendedName>
        <fullName evidence="18">Cytochrome c oxidase subunit 2</fullName>
        <ecNumber evidence="18">7.1.1.9</ecNumber>
    </recommendedName>
</protein>
<dbReference type="PROSITE" id="PS50857">
    <property type="entry name" value="COX2_CUA"/>
    <property type="match status" value="1"/>
</dbReference>
<evidence type="ECO:0000256" key="7">
    <source>
        <dbReference type="ARBA" id="ARBA00022723"/>
    </source>
</evidence>
<dbReference type="EMBL" id="JAGGKT010000025">
    <property type="protein sequence ID" value="MBP1934696.1"/>
    <property type="molecule type" value="Genomic_DNA"/>
</dbReference>
<dbReference type="InterPro" id="IPR045187">
    <property type="entry name" value="CcO_II"/>
</dbReference>
<organism evidence="23 24">
    <name type="scientific">Ammoniphilus resinae</name>
    <dbReference type="NCBI Taxonomy" id="861532"/>
    <lineage>
        <taxon>Bacteria</taxon>
        <taxon>Bacillati</taxon>
        <taxon>Bacillota</taxon>
        <taxon>Bacilli</taxon>
        <taxon>Bacillales</taxon>
        <taxon>Paenibacillaceae</taxon>
        <taxon>Aneurinibacillus group</taxon>
        <taxon>Ammoniphilus</taxon>
    </lineage>
</organism>
<keyword evidence="4 16" id="KW-0349">Heme</keyword>
<feature type="domain" description="Cytochrome c" evidence="22">
    <location>
        <begin position="251"/>
        <end position="342"/>
    </location>
</feature>
<dbReference type="Pfam" id="PF00034">
    <property type="entry name" value="Cytochrom_C"/>
    <property type="match status" value="1"/>
</dbReference>
<dbReference type="InterPro" id="IPR001505">
    <property type="entry name" value="Copper_CuA"/>
</dbReference>
<proteinExistence type="inferred from homology"/>
<dbReference type="Pfam" id="PF02790">
    <property type="entry name" value="COX2_TM"/>
    <property type="match status" value="1"/>
</dbReference>
<keyword evidence="10 19" id="KW-1133">Transmembrane helix</keyword>
<dbReference type="PANTHER" id="PTHR22888">
    <property type="entry name" value="CYTOCHROME C OXIDASE, SUBUNIT II"/>
    <property type="match status" value="1"/>
</dbReference>
<name>A0ABS4GWP7_9BACL</name>
<keyword evidence="6 17" id="KW-0812">Transmembrane</keyword>
<evidence type="ECO:0000259" key="21">
    <source>
        <dbReference type="PROSITE" id="PS50999"/>
    </source>
</evidence>
<dbReference type="PROSITE" id="PS50999">
    <property type="entry name" value="COX2_TM"/>
    <property type="match status" value="1"/>
</dbReference>
<evidence type="ECO:0000256" key="16">
    <source>
        <dbReference type="PROSITE-ProRule" id="PRU00433"/>
    </source>
</evidence>
<evidence type="ECO:0000259" key="20">
    <source>
        <dbReference type="PROSITE" id="PS50857"/>
    </source>
</evidence>
<keyword evidence="11 16" id="KW-0408">Iron</keyword>
<dbReference type="PROSITE" id="PS00078">
    <property type="entry name" value="COX2"/>
    <property type="match status" value="1"/>
</dbReference>
<keyword evidence="12 18" id="KW-0186">Copper</keyword>
<evidence type="ECO:0000256" key="13">
    <source>
        <dbReference type="ARBA" id="ARBA00023136"/>
    </source>
</evidence>
<dbReference type="NCBIfam" id="TIGR02866">
    <property type="entry name" value="CoxB"/>
    <property type="match status" value="1"/>
</dbReference>
<comment type="function">
    <text evidence="14 18">Subunits I and II form the functional core of the enzyme complex. Electrons originating in cytochrome c are transferred via heme a and Cu(A) to the binuclear center formed by heme a3 and Cu(B).</text>
</comment>
<dbReference type="InterPro" id="IPR008972">
    <property type="entry name" value="Cupredoxin"/>
</dbReference>
<dbReference type="InterPro" id="IPR011759">
    <property type="entry name" value="Cyt_c_oxidase_su2_TM_dom"/>
</dbReference>
<dbReference type="InterPro" id="IPR002429">
    <property type="entry name" value="CcO_II-like_C"/>
</dbReference>
<keyword evidence="9 17" id="KW-0249">Electron transport</keyword>
<dbReference type="InterPro" id="IPR034236">
    <property type="entry name" value="CuRO_CcO_Caa3_II"/>
</dbReference>
<dbReference type="PROSITE" id="PS51007">
    <property type="entry name" value="CYTC"/>
    <property type="match status" value="1"/>
</dbReference>
<feature type="transmembrane region" description="Helical" evidence="19">
    <location>
        <begin position="96"/>
        <end position="116"/>
    </location>
</feature>
<dbReference type="PRINTS" id="PR01166">
    <property type="entry name" value="CYCOXIDASEII"/>
</dbReference>
<sequence length="344" mass="38504">MVQNSMKNWKTIGRYIVLLALAALTLSGCAGQENLSAMIPKGEGAEQQYDLIKLTTYVMLFVTVIVIFLFIYALVKYRAKPGDNSIPKQVEGNAKLEFLWTAIPLVLIIIIAIPTVKSEFALADVPEDAMKIKVTANQFWWEFEYPEYGVITAQDMYMPVGEKVGLELKSKDVIHSFWVPALGGKMDTNPDNTNKMWLQAKETGVYQGKCTELCGAGHALMDFKVKVVTKEEFEAWIEKMKKPENPAPATAKAEEGQQLFQKSCMGCHATDGTQRSIGPNMKGFGDRSTVAGYLELNEENTMKWLKDPQKVKQQNKMPNPMQDLGLNEDQLSALTEYLLGLKLE</sequence>
<evidence type="ECO:0000256" key="15">
    <source>
        <dbReference type="ARBA" id="ARBA00047816"/>
    </source>
</evidence>
<dbReference type="InterPro" id="IPR009056">
    <property type="entry name" value="Cyt_c-like_dom"/>
</dbReference>
<keyword evidence="7 16" id="KW-0479">Metal-binding</keyword>
<evidence type="ECO:0000256" key="11">
    <source>
        <dbReference type="ARBA" id="ARBA00023004"/>
    </source>
</evidence>
<dbReference type="SUPFAM" id="SSF46626">
    <property type="entry name" value="Cytochrome c"/>
    <property type="match status" value="1"/>
</dbReference>
<evidence type="ECO:0000313" key="23">
    <source>
        <dbReference type="EMBL" id="MBP1934696.1"/>
    </source>
</evidence>
<keyword evidence="13 19" id="KW-0472">Membrane</keyword>
<feature type="transmembrane region" description="Helical" evidence="19">
    <location>
        <begin position="55"/>
        <end position="75"/>
    </location>
</feature>
<evidence type="ECO:0000256" key="14">
    <source>
        <dbReference type="ARBA" id="ARBA00024688"/>
    </source>
</evidence>
<evidence type="ECO:0000256" key="10">
    <source>
        <dbReference type="ARBA" id="ARBA00022989"/>
    </source>
</evidence>
<evidence type="ECO:0000256" key="8">
    <source>
        <dbReference type="ARBA" id="ARBA00022967"/>
    </source>
</evidence>
<evidence type="ECO:0000256" key="17">
    <source>
        <dbReference type="RuleBase" id="RU000456"/>
    </source>
</evidence>
<dbReference type="InterPro" id="IPR014222">
    <property type="entry name" value="Cyt_c_oxidase_su2"/>
</dbReference>
<accession>A0ABS4GWP7</accession>
<evidence type="ECO:0000256" key="4">
    <source>
        <dbReference type="ARBA" id="ARBA00022617"/>
    </source>
</evidence>
<evidence type="ECO:0000256" key="19">
    <source>
        <dbReference type="SAM" id="Phobius"/>
    </source>
</evidence>
<evidence type="ECO:0000256" key="9">
    <source>
        <dbReference type="ARBA" id="ARBA00022982"/>
    </source>
</evidence>
<dbReference type="PANTHER" id="PTHR22888:SF10">
    <property type="entry name" value="CYTOCHROME C OXIDASE SUBUNIT 2"/>
    <property type="match status" value="1"/>
</dbReference>
<keyword evidence="3 17" id="KW-0813">Transport</keyword>
<dbReference type="SUPFAM" id="SSF49503">
    <property type="entry name" value="Cupredoxins"/>
    <property type="match status" value="1"/>
</dbReference>
<evidence type="ECO:0000256" key="5">
    <source>
        <dbReference type="ARBA" id="ARBA00022660"/>
    </source>
</evidence>
<comment type="caution">
    <text evidence="23">The sequence shown here is derived from an EMBL/GenBank/DDBJ whole genome shotgun (WGS) entry which is preliminary data.</text>
</comment>
<evidence type="ECO:0000256" key="2">
    <source>
        <dbReference type="ARBA" id="ARBA00007866"/>
    </source>
</evidence>
<comment type="cofactor">
    <cofactor evidence="18">
        <name>Cu cation</name>
        <dbReference type="ChEBI" id="CHEBI:23378"/>
    </cofactor>
    <text evidence="18">Binds a copper A center.</text>
</comment>
<dbReference type="PROSITE" id="PS51257">
    <property type="entry name" value="PROKAR_LIPOPROTEIN"/>
    <property type="match status" value="1"/>
</dbReference>
<feature type="domain" description="Cytochrome oxidase subunit II transmembrane region profile" evidence="21">
    <location>
        <begin position="29"/>
        <end position="126"/>
    </location>
</feature>
<keyword evidence="24" id="KW-1185">Reference proteome</keyword>
<dbReference type="CDD" id="cd04213">
    <property type="entry name" value="CuRO_CcO_Caa3_II"/>
    <property type="match status" value="1"/>
</dbReference>
<evidence type="ECO:0000256" key="6">
    <source>
        <dbReference type="ARBA" id="ARBA00022692"/>
    </source>
</evidence>
<feature type="domain" description="Cytochrome oxidase subunit II copper A binding" evidence="20">
    <location>
        <begin position="127"/>
        <end position="239"/>
    </location>
</feature>
<keyword evidence="8" id="KW-1278">Translocase</keyword>
<comment type="similarity">
    <text evidence="2 17">Belongs to the cytochrome c oxidase subunit 2 family.</text>
</comment>
<dbReference type="Gene3D" id="2.60.40.420">
    <property type="entry name" value="Cupredoxins - blue copper proteins"/>
    <property type="match status" value="1"/>
</dbReference>